<dbReference type="EMBL" id="CAKLPX010000005">
    <property type="protein sequence ID" value="CAH0993171.1"/>
    <property type="molecule type" value="Genomic_DNA"/>
</dbReference>
<dbReference type="EC" id="3.5.1.108" evidence="4 12"/>
<comment type="pathway">
    <text evidence="3 12">Glycolipid biosynthesis; lipid IV(A) biosynthesis; lipid IV(A) from (3R)-3-hydroxytetradecanoyl-[acyl-carrier-protein] and UDP-N-acetyl-alpha-D-glucosamine: step 2/6.</text>
</comment>
<keyword evidence="7 12" id="KW-0479">Metal-binding</keyword>
<dbReference type="PANTHER" id="PTHR33694">
    <property type="entry name" value="UDP-3-O-ACYL-N-ACETYLGLUCOSAMINE DEACETYLASE 1, MITOCHONDRIAL-RELATED"/>
    <property type="match status" value="1"/>
</dbReference>
<dbReference type="InterPro" id="IPR011334">
    <property type="entry name" value="UDP-acyl_GlcNac_deAcase_C"/>
</dbReference>
<evidence type="ECO:0000256" key="3">
    <source>
        <dbReference type="ARBA" id="ARBA00005002"/>
    </source>
</evidence>
<feature type="binding site" evidence="12">
    <location>
        <position position="256"/>
    </location>
    <ligand>
        <name>Zn(2+)</name>
        <dbReference type="ChEBI" id="CHEBI:29105"/>
    </ligand>
</feature>
<keyword evidence="8 12" id="KW-0378">Hydrolase</keyword>
<feature type="binding site" evidence="12">
    <location>
        <position position="252"/>
    </location>
    <ligand>
        <name>Zn(2+)</name>
        <dbReference type="ChEBI" id="CHEBI:29105"/>
    </ligand>
</feature>
<feature type="active site" description="Proton donor" evidence="12">
    <location>
        <position position="279"/>
    </location>
</feature>
<dbReference type="PANTHER" id="PTHR33694:SF1">
    <property type="entry name" value="UDP-3-O-ACYL-N-ACETYLGLUCOSAMINE DEACETYLASE 1, MITOCHONDRIAL-RELATED"/>
    <property type="match status" value="1"/>
</dbReference>
<evidence type="ECO:0000256" key="10">
    <source>
        <dbReference type="ARBA" id="ARBA00023098"/>
    </source>
</evidence>
<sequence length="319" mass="34874">MHVQFLAGIHKVKESMIKQRTLRNAIRATGVGLHTGQKVYLNLKPAPANTGIIFRRVDLDPVVEIHAKADNVGDTTLSTTLVNGDVRVSTVEHLLSAMAGLGIDNAYIELTAPEVPIMDGSAGPFVFLIQSAGIEEQNAVKKFIRIKRPITVTDGDKVASFLPFDGFKVSFAIDFDHPVFKGRKVDAEVDFSSTSFVKEVSRARTFGFMHEIEYLRSKGLAQGGSVDNAIVVDEYRILNEGGLRYEDEFVKHKILDAIGDLYLLGNSLIGEFKAFKSGHALNNALLHQLIAEQDAWEVVTFEDGAESPISYINAAAVAS</sequence>
<evidence type="ECO:0000256" key="2">
    <source>
        <dbReference type="ARBA" id="ARBA00002923"/>
    </source>
</evidence>
<keyword evidence="6 12" id="KW-0441">Lipid A biosynthesis</keyword>
<dbReference type="Proteomes" id="UP000838100">
    <property type="component" value="Unassembled WGS sequence"/>
</dbReference>
<evidence type="ECO:0000256" key="12">
    <source>
        <dbReference type="HAMAP-Rule" id="MF_00388"/>
    </source>
</evidence>
<evidence type="ECO:0000256" key="11">
    <source>
        <dbReference type="ARBA" id="ARBA00024535"/>
    </source>
</evidence>
<comment type="cofactor">
    <cofactor evidence="1 12">
        <name>Zn(2+)</name>
        <dbReference type="ChEBI" id="CHEBI:29105"/>
    </cofactor>
</comment>
<evidence type="ECO:0000256" key="9">
    <source>
        <dbReference type="ARBA" id="ARBA00022833"/>
    </source>
</evidence>
<accession>A0ABM9AIY1</accession>
<keyword evidence="10 12" id="KW-0443">Lipid metabolism</keyword>
<dbReference type="HAMAP" id="MF_00388">
    <property type="entry name" value="LpxC"/>
    <property type="match status" value="1"/>
</dbReference>
<comment type="similarity">
    <text evidence="12">Belongs to the LpxC family.</text>
</comment>
<comment type="caution">
    <text evidence="13">The sequence shown here is derived from an EMBL/GenBank/DDBJ whole genome shotgun (WGS) entry which is preliminary data.</text>
</comment>
<protein>
    <recommendedName>
        <fullName evidence="4 12">UDP-3-O-acyl-N-acetylglucosamine deacetylase</fullName>
        <shortName evidence="12">UDP-3-O-acyl-GlcNAc deacetylase</shortName>
        <ecNumber evidence="4 12">3.5.1.108</ecNumber>
    </recommendedName>
    <alternativeName>
        <fullName evidence="12">UDP-3-O-[R-3-hydroxymyristoyl]-N-acetylglucosamine deacetylase</fullName>
    </alternativeName>
</protein>
<dbReference type="Gene3D" id="3.30.230.20">
    <property type="entry name" value="lpxc deacetylase, domain 1"/>
    <property type="match status" value="1"/>
</dbReference>
<evidence type="ECO:0000256" key="5">
    <source>
        <dbReference type="ARBA" id="ARBA00022516"/>
    </source>
</evidence>
<keyword evidence="14" id="KW-1185">Reference proteome</keyword>
<dbReference type="InterPro" id="IPR004463">
    <property type="entry name" value="UDP-acyl_GlcNac_deAcase"/>
</dbReference>
<evidence type="ECO:0000313" key="13">
    <source>
        <dbReference type="EMBL" id="CAH0993171.1"/>
    </source>
</evidence>
<dbReference type="GO" id="GO:0103117">
    <property type="term" value="F:UDP-3-O-acyl-N-acetylglucosamine deacetylase activity"/>
    <property type="evidence" value="ECO:0007669"/>
    <property type="project" value="UniProtKB-EC"/>
</dbReference>
<evidence type="ECO:0000256" key="8">
    <source>
        <dbReference type="ARBA" id="ARBA00022801"/>
    </source>
</evidence>
<reference evidence="13" key="1">
    <citation type="submission" date="2021-12" db="EMBL/GenBank/DDBJ databases">
        <authorList>
            <person name="Rodrigo-Torres L."/>
            <person name="Arahal R. D."/>
            <person name="Lucena T."/>
        </authorList>
    </citation>
    <scope>NUCLEOTIDE SEQUENCE</scope>
    <source>
        <strain evidence="13">CECT 8267</strain>
    </source>
</reference>
<feature type="binding site" evidence="12">
    <location>
        <position position="93"/>
    </location>
    <ligand>
        <name>Zn(2+)</name>
        <dbReference type="ChEBI" id="CHEBI:29105"/>
    </ligand>
</feature>
<proteinExistence type="inferred from homology"/>
<dbReference type="NCBIfam" id="TIGR00325">
    <property type="entry name" value="lpxC"/>
    <property type="match status" value="1"/>
</dbReference>
<dbReference type="InterPro" id="IPR020568">
    <property type="entry name" value="Ribosomal_Su5_D2-typ_SF"/>
</dbReference>
<evidence type="ECO:0000256" key="7">
    <source>
        <dbReference type="ARBA" id="ARBA00022723"/>
    </source>
</evidence>
<evidence type="ECO:0000256" key="1">
    <source>
        <dbReference type="ARBA" id="ARBA00001947"/>
    </source>
</evidence>
<name>A0ABM9AIY1_9GAMM</name>
<comment type="catalytic activity">
    <reaction evidence="11 12">
        <text>a UDP-3-O-[(3R)-3-hydroxyacyl]-N-acetyl-alpha-D-glucosamine + H2O = a UDP-3-O-[(3R)-3-hydroxyacyl]-alpha-D-glucosamine + acetate</text>
        <dbReference type="Rhea" id="RHEA:67816"/>
        <dbReference type="ChEBI" id="CHEBI:15377"/>
        <dbReference type="ChEBI" id="CHEBI:30089"/>
        <dbReference type="ChEBI" id="CHEBI:137740"/>
        <dbReference type="ChEBI" id="CHEBI:173225"/>
        <dbReference type="EC" id="3.5.1.108"/>
    </reaction>
</comment>
<evidence type="ECO:0000313" key="14">
    <source>
        <dbReference type="Proteomes" id="UP000838100"/>
    </source>
</evidence>
<gene>
    <name evidence="12 13" type="primary">lpxC</name>
    <name evidence="13" type="ORF">SIN8267_03312</name>
</gene>
<dbReference type="SUPFAM" id="SSF54211">
    <property type="entry name" value="Ribosomal protein S5 domain 2-like"/>
    <property type="match status" value="2"/>
</dbReference>
<dbReference type="Gene3D" id="3.30.1700.10">
    <property type="entry name" value="lpxc deacetylase, domain 2"/>
    <property type="match status" value="1"/>
</dbReference>
<dbReference type="InterPro" id="IPR015870">
    <property type="entry name" value="UDP-acyl_N-AcGlcN_deAcase_N"/>
</dbReference>
<evidence type="ECO:0000256" key="6">
    <source>
        <dbReference type="ARBA" id="ARBA00022556"/>
    </source>
</evidence>
<comment type="function">
    <text evidence="2 12">Catalyzes the hydrolysis of UDP-3-O-myristoyl-N-acetylglucosamine to form UDP-3-O-myristoylglucosamine and acetate, the committed step in lipid A biosynthesis.</text>
</comment>
<organism evidence="13 14">
    <name type="scientific">Sinobacterium norvegicum</name>
    <dbReference type="NCBI Taxonomy" id="1641715"/>
    <lineage>
        <taxon>Bacteria</taxon>
        <taxon>Pseudomonadati</taxon>
        <taxon>Pseudomonadota</taxon>
        <taxon>Gammaproteobacteria</taxon>
        <taxon>Cellvibrionales</taxon>
        <taxon>Spongiibacteraceae</taxon>
        <taxon>Sinobacterium</taxon>
    </lineage>
</organism>
<dbReference type="Pfam" id="PF03331">
    <property type="entry name" value="LpxC"/>
    <property type="match status" value="1"/>
</dbReference>
<keyword evidence="5 12" id="KW-0444">Lipid biosynthesis</keyword>
<evidence type="ECO:0000256" key="4">
    <source>
        <dbReference type="ARBA" id="ARBA00012745"/>
    </source>
</evidence>
<keyword evidence="9 12" id="KW-0862">Zinc</keyword>